<protein>
    <submittedName>
        <fullName evidence="2">Uncharacterized protein</fullName>
    </submittedName>
</protein>
<dbReference type="EMBL" id="NEDP02005089">
    <property type="protein sequence ID" value="OWF43504.1"/>
    <property type="molecule type" value="Genomic_DNA"/>
</dbReference>
<keyword evidence="3" id="KW-1185">Reference proteome</keyword>
<organism evidence="2 3">
    <name type="scientific">Mizuhopecten yessoensis</name>
    <name type="common">Japanese scallop</name>
    <name type="synonym">Patinopecten yessoensis</name>
    <dbReference type="NCBI Taxonomy" id="6573"/>
    <lineage>
        <taxon>Eukaryota</taxon>
        <taxon>Metazoa</taxon>
        <taxon>Spiralia</taxon>
        <taxon>Lophotrochozoa</taxon>
        <taxon>Mollusca</taxon>
        <taxon>Bivalvia</taxon>
        <taxon>Autobranchia</taxon>
        <taxon>Pteriomorphia</taxon>
        <taxon>Pectinida</taxon>
        <taxon>Pectinoidea</taxon>
        <taxon>Pectinidae</taxon>
        <taxon>Mizuhopecten</taxon>
    </lineage>
</organism>
<dbReference type="AlphaFoldDB" id="A0A210Q442"/>
<feature type="compositionally biased region" description="Polar residues" evidence="1">
    <location>
        <begin position="109"/>
        <end position="120"/>
    </location>
</feature>
<dbReference type="Proteomes" id="UP000242188">
    <property type="component" value="Unassembled WGS sequence"/>
</dbReference>
<evidence type="ECO:0000313" key="3">
    <source>
        <dbReference type="Proteomes" id="UP000242188"/>
    </source>
</evidence>
<comment type="caution">
    <text evidence="2">The sequence shown here is derived from an EMBL/GenBank/DDBJ whole genome shotgun (WGS) entry which is preliminary data.</text>
</comment>
<feature type="compositionally biased region" description="Basic and acidic residues" evidence="1">
    <location>
        <begin position="221"/>
        <end position="233"/>
    </location>
</feature>
<feature type="region of interest" description="Disordered" evidence="1">
    <location>
        <begin position="109"/>
        <end position="129"/>
    </location>
</feature>
<proteinExistence type="predicted"/>
<reference evidence="2 3" key="1">
    <citation type="journal article" date="2017" name="Nat. Ecol. Evol.">
        <title>Scallop genome provides insights into evolution of bilaterian karyotype and development.</title>
        <authorList>
            <person name="Wang S."/>
            <person name="Zhang J."/>
            <person name="Jiao W."/>
            <person name="Li J."/>
            <person name="Xun X."/>
            <person name="Sun Y."/>
            <person name="Guo X."/>
            <person name="Huan P."/>
            <person name="Dong B."/>
            <person name="Zhang L."/>
            <person name="Hu X."/>
            <person name="Sun X."/>
            <person name="Wang J."/>
            <person name="Zhao C."/>
            <person name="Wang Y."/>
            <person name="Wang D."/>
            <person name="Huang X."/>
            <person name="Wang R."/>
            <person name="Lv J."/>
            <person name="Li Y."/>
            <person name="Zhang Z."/>
            <person name="Liu B."/>
            <person name="Lu W."/>
            <person name="Hui Y."/>
            <person name="Liang J."/>
            <person name="Zhou Z."/>
            <person name="Hou R."/>
            <person name="Li X."/>
            <person name="Liu Y."/>
            <person name="Li H."/>
            <person name="Ning X."/>
            <person name="Lin Y."/>
            <person name="Zhao L."/>
            <person name="Xing Q."/>
            <person name="Dou J."/>
            <person name="Li Y."/>
            <person name="Mao J."/>
            <person name="Guo H."/>
            <person name="Dou H."/>
            <person name="Li T."/>
            <person name="Mu C."/>
            <person name="Jiang W."/>
            <person name="Fu Q."/>
            <person name="Fu X."/>
            <person name="Miao Y."/>
            <person name="Liu J."/>
            <person name="Yu Q."/>
            <person name="Li R."/>
            <person name="Liao H."/>
            <person name="Li X."/>
            <person name="Kong Y."/>
            <person name="Jiang Z."/>
            <person name="Chourrout D."/>
            <person name="Li R."/>
            <person name="Bao Z."/>
        </authorList>
    </citation>
    <scope>NUCLEOTIDE SEQUENCE [LARGE SCALE GENOMIC DNA]</scope>
    <source>
        <strain evidence="2 3">PY_sf001</strain>
    </source>
</reference>
<evidence type="ECO:0000256" key="1">
    <source>
        <dbReference type="SAM" id="MobiDB-lite"/>
    </source>
</evidence>
<feature type="compositionally biased region" description="Basic residues" evidence="1">
    <location>
        <begin position="235"/>
        <end position="254"/>
    </location>
</feature>
<accession>A0A210Q442</accession>
<name>A0A210Q442_MIZYE</name>
<feature type="region of interest" description="Disordered" evidence="1">
    <location>
        <begin position="221"/>
        <end position="254"/>
    </location>
</feature>
<sequence length="254" mass="29663">MGINSSAFIRYTPPHLFSNLNCTALRRPLKSRDSIYNYKPANKEAEKYYEAYIKTRSLILQAERMEREAKRMSGKEARELKREANQIRIDAKAMLNNVGKLWDKAENKNVTPETNTLNSGQREKIEKSKRKTKTLKDNSNVLLAPVPKVSEESKKADEIYNRAIAVIEESQHMMWESNLLGGMEARLLREEAKQLKQYAEETMKKMGRYCLAAEEQRRFQIQEQEKDEKDANTKSRTKSKIIKKRKRKSSKDIK</sequence>
<gene>
    <name evidence="2" type="ORF">KP79_PYT04149</name>
</gene>
<evidence type="ECO:0000313" key="2">
    <source>
        <dbReference type="EMBL" id="OWF43504.1"/>
    </source>
</evidence>